<gene>
    <name evidence="1" type="ORF">LX87_00363</name>
</gene>
<dbReference type="OrthoDB" id="611177at2"/>
<protein>
    <recommendedName>
        <fullName evidence="3">Membrane dipeptidase (Peptidase family M19)</fullName>
    </recommendedName>
</protein>
<keyword evidence="2" id="KW-1185">Reference proteome</keyword>
<evidence type="ECO:0000313" key="2">
    <source>
        <dbReference type="Proteomes" id="UP000248790"/>
    </source>
</evidence>
<dbReference type="InterPro" id="IPR032466">
    <property type="entry name" value="Metal_Hydrolase"/>
</dbReference>
<proteinExistence type="predicted"/>
<dbReference type="AlphaFoldDB" id="A0A327X8M9"/>
<name>A0A327X8M9_LARAB</name>
<accession>A0A327X8M9</accession>
<sequence length="569" mass="63772">MAASHYFDFHFHPVFKQFICEFEGQYPSNRTADALLEPINLKNPLTDFLEEEFLHILESQSCFSQLKSGQVTLGVANIAPIERLFAQKQGLFGVVLNSSFFTSPVDQTYMEKIRTGQISYYQLFMRELSLYQTLDKAGQVTLLSRKKPAPLATDRPNLTLALEGAHSLCRTLIGQPGKPDTLQTSASTPLADDFKTHPALDAAQSLQHLQQALWDSDLDLMSLVITHLSHIPEQLIATHAFGLKMLKDEAAYPIGNGITPAGKRLIDQAYTLQVNVGTSDVPDLKAAPVLIDIKHMSLKSRLDFYEYRRSKGYQLPIIASHMGVTGYSIDEWKAALNQATMIRLKASNMPIVRLETERRIAGKWGTVNKTFTYNPWTINLMDEDIEEVLNSNGLIGISLDVRILGWQNALGKGEKEEYISAEEFRFFFPDLSKKLAAEKIDPAESFLVPTKEERHPLAMCFNILHVVSTGQIRTDKDPWEHITIGSDFDGLINPVINCRDASKTSALEAALIRWLPVAEEAYRKENGGGPLLPKDANGRINNDALKAHIRGILYENGKNFINRWLNSSL</sequence>
<evidence type="ECO:0008006" key="3">
    <source>
        <dbReference type="Google" id="ProtNLM"/>
    </source>
</evidence>
<dbReference type="Proteomes" id="UP000248790">
    <property type="component" value="Unassembled WGS sequence"/>
</dbReference>
<dbReference type="SUPFAM" id="SSF51556">
    <property type="entry name" value="Metallo-dependent hydrolases"/>
    <property type="match status" value="1"/>
</dbReference>
<dbReference type="Gene3D" id="3.20.20.140">
    <property type="entry name" value="Metal-dependent hydrolases"/>
    <property type="match status" value="1"/>
</dbReference>
<organism evidence="1 2">
    <name type="scientific">Larkinella arboricola</name>
    <dbReference type="NCBI Taxonomy" id="643671"/>
    <lineage>
        <taxon>Bacteria</taxon>
        <taxon>Pseudomonadati</taxon>
        <taxon>Bacteroidota</taxon>
        <taxon>Cytophagia</taxon>
        <taxon>Cytophagales</taxon>
        <taxon>Spirosomataceae</taxon>
        <taxon>Larkinella</taxon>
    </lineage>
</organism>
<evidence type="ECO:0000313" key="1">
    <source>
        <dbReference type="EMBL" id="RAK02243.1"/>
    </source>
</evidence>
<dbReference type="EMBL" id="QLMC01000001">
    <property type="protein sequence ID" value="RAK02243.1"/>
    <property type="molecule type" value="Genomic_DNA"/>
</dbReference>
<dbReference type="RefSeq" id="WP_111626455.1">
    <property type="nucleotide sequence ID" value="NZ_QLMC01000001.1"/>
</dbReference>
<comment type="caution">
    <text evidence="1">The sequence shown here is derived from an EMBL/GenBank/DDBJ whole genome shotgun (WGS) entry which is preliminary data.</text>
</comment>
<reference evidence="1 2" key="1">
    <citation type="submission" date="2018-06" db="EMBL/GenBank/DDBJ databases">
        <title>Genomic Encyclopedia of Archaeal and Bacterial Type Strains, Phase II (KMG-II): from individual species to whole genera.</title>
        <authorList>
            <person name="Goeker M."/>
        </authorList>
    </citation>
    <scope>NUCLEOTIDE SEQUENCE [LARGE SCALE GENOMIC DNA]</scope>
    <source>
        <strain evidence="1 2">DSM 21851</strain>
    </source>
</reference>